<gene>
    <name evidence="5" type="ORF">SAMN05421771_1437</name>
</gene>
<dbReference type="SMART" id="SM00342">
    <property type="entry name" value="HTH_ARAC"/>
    <property type="match status" value="1"/>
</dbReference>
<keyword evidence="2" id="KW-0238">DNA-binding</keyword>
<dbReference type="PRINTS" id="PR00032">
    <property type="entry name" value="HTHARAC"/>
</dbReference>
<sequence>MSILEGQLTADRFLAGRSAAGIHVWHENDFSTLWIATRSMSCQSDGAERFVTIGITLREPENAIGRPSSRNQRGAPTALGDLSLHVSTSLLDMHRTCAHADLHATRVIADPVAFEMTLGIVQTHSSPHIDNYTKSCMVSMLCTHVSERASTCPTPSRCRVVGLAHWQRIKLETAFSELGKHEVSLELFASHCGLSICHFARLFKVTYGMPFHQYVVQRKISHACSLLSESQESISQIALECGFSDQSSFTRRFSATTGISPSTWRKQFLTQRLNPAHASGLPQAC</sequence>
<keyword evidence="6" id="KW-1185">Reference proteome</keyword>
<feature type="domain" description="HTH araC/xylS-type" evidence="4">
    <location>
        <begin position="169"/>
        <end position="267"/>
    </location>
</feature>
<keyword evidence="1" id="KW-0805">Transcription regulation</keyword>
<dbReference type="PANTHER" id="PTHR46796:SF6">
    <property type="entry name" value="ARAC SUBFAMILY"/>
    <property type="match status" value="1"/>
</dbReference>
<dbReference type="EMBL" id="FOZL01000001">
    <property type="protein sequence ID" value="SFS08140.1"/>
    <property type="molecule type" value="Genomic_DNA"/>
</dbReference>
<dbReference type="OrthoDB" id="107004at2"/>
<dbReference type="PROSITE" id="PS00041">
    <property type="entry name" value="HTH_ARAC_FAMILY_1"/>
    <property type="match status" value="1"/>
</dbReference>
<dbReference type="GO" id="GO:0003700">
    <property type="term" value="F:DNA-binding transcription factor activity"/>
    <property type="evidence" value="ECO:0007669"/>
    <property type="project" value="InterPro"/>
</dbReference>
<dbReference type="Pfam" id="PF12833">
    <property type="entry name" value="HTH_18"/>
    <property type="match status" value="1"/>
</dbReference>
<dbReference type="InterPro" id="IPR050204">
    <property type="entry name" value="AraC_XylS_family_regulators"/>
</dbReference>
<reference evidence="5 6" key="1">
    <citation type="submission" date="2016-10" db="EMBL/GenBank/DDBJ databases">
        <authorList>
            <person name="de Groot N.N."/>
        </authorList>
    </citation>
    <scope>NUCLEOTIDE SEQUENCE [LARGE SCALE GENOMIC DNA]</scope>
    <source>
        <strain evidence="5 6">DSM 21001</strain>
    </source>
</reference>
<proteinExistence type="predicted"/>
<dbReference type="InterPro" id="IPR018060">
    <property type="entry name" value="HTH_AraC"/>
</dbReference>
<evidence type="ECO:0000256" key="1">
    <source>
        <dbReference type="ARBA" id="ARBA00023015"/>
    </source>
</evidence>
<dbReference type="GO" id="GO:0043565">
    <property type="term" value="F:sequence-specific DNA binding"/>
    <property type="evidence" value="ECO:0007669"/>
    <property type="project" value="InterPro"/>
</dbReference>
<dbReference type="STRING" id="474950.SAMN05421771_1437"/>
<dbReference type="Proteomes" id="UP000199024">
    <property type="component" value="Unassembled WGS sequence"/>
</dbReference>
<dbReference type="Gene3D" id="1.10.10.60">
    <property type="entry name" value="Homeodomain-like"/>
    <property type="match status" value="2"/>
</dbReference>
<dbReference type="InterPro" id="IPR020449">
    <property type="entry name" value="Tscrpt_reg_AraC-type_HTH"/>
</dbReference>
<name>A0A1I6LXJ8_9BACT</name>
<evidence type="ECO:0000313" key="6">
    <source>
        <dbReference type="Proteomes" id="UP000199024"/>
    </source>
</evidence>
<dbReference type="PANTHER" id="PTHR46796">
    <property type="entry name" value="HTH-TYPE TRANSCRIPTIONAL ACTIVATOR RHAS-RELATED"/>
    <property type="match status" value="1"/>
</dbReference>
<organism evidence="5 6">
    <name type="scientific">Granulicella pectinivorans</name>
    <dbReference type="NCBI Taxonomy" id="474950"/>
    <lineage>
        <taxon>Bacteria</taxon>
        <taxon>Pseudomonadati</taxon>
        <taxon>Acidobacteriota</taxon>
        <taxon>Terriglobia</taxon>
        <taxon>Terriglobales</taxon>
        <taxon>Acidobacteriaceae</taxon>
        <taxon>Granulicella</taxon>
    </lineage>
</organism>
<keyword evidence="3" id="KW-0804">Transcription</keyword>
<dbReference type="AlphaFoldDB" id="A0A1I6LXJ8"/>
<dbReference type="PROSITE" id="PS01124">
    <property type="entry name" value="HTH_ARAC_FAMILY_2"/>
    <property type="match status" value="1"/>
</dbReference>
<dbReference type="SUPFAM" id="SSF46689">
    <property type="entry name" value="Homeodomain-like"/>
    <property type="match status" value="2"/>
</dbReference>
<accession>A0A1I6LXJ8</accession>
<dbReference type="InterPro" id="IPR009057">
    <property type="entry name" value="Homeodomain-like_sf"/>
</dbReference>
<protein>
    <submittedName>
        <fullName evidence="5">Helix-turn-helix domain-containing protein</fullName>
    </submittedName>
</protein>
<evidence type="ECO:0000313" key="5">
    <source>
        <dbReference type="EMBL" id="SFS08140.1"/>
    </source>
</evidence>
<evidence type="ECO:0000259" key="4">
    <source>
        <dbReference type="PROSITE" id="PS01124"/>
    </source>
</evidence>
<evidence type="ECO:0000256" key="2">
    <source>
        <dbReference type="ARBA" id="ARBA00023125"/>
    </source>
</evidence>
<dbReference type="InterPro" id="IPR018062">
    <property type="entry name" value="HTH_AraC-typ_CS"/>
</dbReference>
<evidence type="ECO:0000256" key="3">
    <source>
        <dbReference type="ARBA" id="ARBA00023163"/>
    </source>
</evidence>